<dbReference type="AlphaFoldDB" id="A0A368Z6L3"/>
<organism evidence="1 2">
    <name type="scientific">Paracoccus lutimaris</name>
    <dbReference type="NCBI Taxonomy" id="1490030"/>
    <lineage>
        <taxon>Bacteria</taxon>
        <taxon>Pseudomonadati</taxon>
        <taxon>Pseudomonadota</taxon>
        <taxon>Alphaproteobacteria</taxon>
        <taxon>Rhodobacterales</taxon>
        <taxon>Paracoccaceae</taxon>
        <taxon>Paracoccus</taxon>
    </lineage>
</organism>
<evidence type="ECO:0008006" key="3">
    <source>
        <dbReference type="Google" id="ProtNLM"/>
    </source>
</evidence>
<keyword evidence="2" id="KW-1185">Reference proteome</keyword>
<accession>A0A368Z6L3</accession>
<sequence>MALTIHLGAHKTASTHLQNSLRMAQGQLRAAGVFYAAPVVLRSPYLPLIPVLLRPECPDWYRPHLVRVLSEARDICPEVLLSDENLLGGINRYNLFGGSGLLYPDAPRRVAETIALAGGGPATLCLAVRDPIRFNLSAFAHLVIRGEEIALDQFLRRRDPARADWVGLVRRLSALPGIARIVVWRYEDYPALRPRILARMLPPALVAQVPDAPPANEGLTQPGYDWFVARALADSKVGLRVLARRARMRFPAADGHAPLRLLPDEDYARSAAGYARQIRQLRHLPGVELLAP</sequence>
<dbReference type="RefSeq" id="WP_114347834.1">
    <property type="nucleotide sequence ID" value="NZ_QPJL01000002.1"/>
</dbReference>
<gene>
    <name evidence="1" type="ORF">DFP89_10218</name>
</gene>
<comment type="caution">
    <text evidence="1">The sequence shown here is derived from an EMBL/GenBank/DDBJ whole genome shotgun (WGS) entry which is preliminary data.</text>
</comment>
<proteinExistence type="predicted"/>
<reference evidence="1 2" key="1">
    <citation type="submission" date="2018-07" db="EMBL/GenBank/DDBJ databases">
        <title>Genomic Encyclopedia of Type Strains, Phase III (KMG-III): the genomes of soil and plant-associated and newly described type strains.</title>
        <authorList>
            <person name="Whitman W."/>
        </authorList>
    </citation>
    <scope>NUCLEOTIDE SEQUENCE [LARGE SCALE GENOMIC DNA]</scope>
    <source>
        <strain evidence="1 2">CECT 8525</strain>
    </source>
</reference>
<name>A0A368Z6L3_9RHOB</name>
<protein>
    <recommendedName>
        <fullName evidence="3">Sulfotransferase family protein</fullName>
    </recommendedName>
</protein>
<dbReference type="SUPFAM" id="SSF52540">
    <property type="entry name" value="P-loop containing nucleoside triphosphate hydrolases"/>
    <property type="match status" value="1"/>
</dbReference>
<dbReference type="EMBL" id="QPJL01000002">
    <property type="protein sequence ID" value="RCW88090.1"/>
    <property type="molecule type" value="Genomic_DNA"/>
</dbReference>
<dbReference type="Proteomes" id="UP000253345">
    <property type="component" value="Unassembled WGS sequence"/>
</dbReference>
<dbReference type="OrthoDB" id="8481769at2"/>
<dbReference type="InterPro" id="IPR027417">
    <property type="entry name" value="P-loop_NTPase"/>
</dbReference>
<evidence type="ECO:0000313" key="1">
    <source>
        <dbReference type="EMBL" id="RCW88090.1"/>
    </source>
</evidence>
<evidence type="ECO:0000313" key="2">
    <source>
        <dbReference type="Proteomes" id="UP000253345"/>
    </source>
</evidence>